<sequence>MTFLYDMIRLITSTTNQIVSNERNDSLWMNSMVLHFTKHEFILVNFWKTGTVLGCYRTAVKRMHFTIVYEVDLWRIKMNETNVSIGNGVEWGETIRLSVSVLIVFLLSVLYEAVKVDLVFLLAALRLYFARNRAVELQNRRIQSNIVIRESSEHVDSVSTEMISYSPILGFSGFRALKQLFTFYRIVQSSLYFAQILLAYTLMLIAMTFNVWIILGIVFGEAAGYFLFSEEPNSNENIETSC</sequence>
<comment type="subcellular location">
    <subcellularLocation>
        <location evidence="4">Membrane</location>
        <topology evidence="4">Multi-pass membrane protein</topology>
    </subcellularLocation>
</comment>
<comment type="similarity">
    <text evidence="4">Belongs to the copper transporter (Ctr) (TC 1.A.56) family. SLC31A subfamily.</text>
</comment>
<evidence type="ECO:0000256" key="3">
    <source>
        <dbReference type="ARBA" id="ARBA00023136"/>
    </source>
</evidence>
<evidence type="ECO:0000313" key="5">
    <source>
        <dbReference type="EMBL" id="VDN84708.1"/>
    </source>
</evidence>
<protein>
    <recommendedName>
        <fullName evidence="4">Copper transport protein</fullName>
    </recommendedName>
</protein>
<dbReference type="GO" id="GO:0016020">
    <property type="term" value="C:membrane"/>
    <property type="evidence" value="ECO:0007669"/>
    <property type="project" value="UniProtKB-SubCell"/>
</dbReference>
<dbReference type="GO" id="GO:0005375">
    <property type="term" value="F:copper ion transmembrane transporter activity"/>
    <property type="evidence" value="ECO:0007669"/>
    <property type="project" value="UniProtKB-UniRule"/>
</dbReference>
<keyword evidence="1 4" id="KW-0812">Transmembrane</keyword>
<reference evidence="5 6" key="2">
    <citation type="submission" date="2018-11" db="EMBL/GenBank/DDBJ databases">
        <authorList>
            <consortium name="Pathogen Informatics"/>
        </authorList>
    </citation>
    <scope>NUCLEOTIDE SEQUENCE [LARGE SCALE GENOMIC DNA]</scope>
</reference>
<feature type="transmembrane region" description="Helical" evidence="4">
    <location>
        <begin position="101"/>
        <end position="125"/>
    </location>
</feature>
<dbReference type="InterPro" id="IPR007274">
    <property type="entry name" value="Cop_transporter"/>
</dbReference>
<dbReference type="AlphaFoldDB" id="A0A0N4T5S1"/>
<keyword evidence="6" id="KW-1185">Reference proteome</keyword>
<name>A0A0N4T5S1_BRUPA</name>
<organism evidence="7">
    <name type="scientific">Brugia pahangi</name>
    <name type="common">Filarial nematode worm</name>
    <dbReference type="NCBI Taxonomy" id="6280"/>
    <lineage>
        <taxon>Eukaryota</taxon>
        <taxon>Metazoa</taxon>
        <taxon>Ecdysozoa</taxon>
        <taxon>Nematoda</taxon>
        <taxon>Chromadorea</taxon>
        <taxon>Rhabditida</taxon>
        <taxon>Spirurina</taxon>
        <taxon>Spiruromorpha</taxon>
        <taxon>Filarioidea</taxon>
        <taxon>Onchocercidae</taxon>
        <taxon>Brugia</taxon>
    </lineage>
</organism>
<keyword evidence="4" id="KW-0813">Transport</keyword>
<dbReference type="PANTHER" id="PTHR12483">
    <property type="entry name" value="SOLUTE CARRIER FAMILY 31 COPPER TRANSPORTERS"/>
    <property type="match status" value="1"/>
</dbReference>
<evidence type="ECO:0000256" key="1">
    <source>
        <dbReference type="ARBA" id="ARBA00022692"/>
    </source>
</evidence>
<keyword evidence="2 4" id="KW-1133">Transmembrane helix</keyword>
<gene>
    <name evidence="5" type="ORF">BPAG_LOCUS3522</name>
</gene>
<keyword evidence="3 4" id="KW-0472">Membrane</keyword>
<keyword evidence="4" id="KW-0186">Copper</keyword>
<keyword evidence="4" id="KW-0406">Ion transport</keyword>
<reference evidence="7" key="1">
    <citation type="submission" date="2017-02" db="UniProtKB">
        <authorList>
            <consortium name="WormBaseParasite"/>
        </authorList>
    </citation>
    <scope>IDENTIFICATION</scope>
</reference>
<accession>A0A0N4T5S1</accession>
<evidence type="ECO:0000256" key="4">
    <source>
        <dbReference type="RuleBase" id="RU367022"/>
    </source>
</evidence>
<dbReference type="EMBL" id="UZAD01001072">
    <property type="protein sequence ID" value="VDN84708.1"/>
    <property type="molecule type" value="Genomic_DNA"/>
</dbReference>
<dbReference type="WBParaSite" id="BPAG_0000355201-mRNA-1">
    <property type="protein sequence ID" value="BPAG_0000355201-mRNA-1"/>
    <property type="gene ID" value="BPAG_0000355201"/>
</dbReference>
<proteinExistence type="inferred from homology"/>
<dbReference type="Proteomes" id="UP000278627">
    <property type="component" value="Unassembled WGS sequence"/>
</dbReference>
<dbReference type="PANTHER" id="PTHR12483:SF106">
    <property type="entry name" value="COPPER TRANSPORT PROTEIN"/>
    <property type="match status" value="1"/>
</dbReference>
<evidence type="ECO:0000256" key="2">
    <source>
        <dbReference type="ARBA" id="ARBA00022989"/>
    </source>
</evidence>
<keyword evidence="4" id="KW-0187">Copper transport</keyword>
<evidence type="ECO:0000313" key="6">
    <source>
        <dbReference type="Proteomes" id="UP000278627"/>
    </source>
</evidence>
<dbReference type="Pfam" id="PF04145">
    <property type="entry name" value="Ctr"/>
    <property type="match status" value="1"/>
</dbReference>
<dbReference type="STRING" id="6280.A0A0N4T5S1"/>
<evidence type="ECO:0000313" key="7">
    <source>
        <dbReference type="WBParaSite" id="BPAG_0000355201-mRNA-1"/>
    </source>
</evidence>